<gene>
    <name evidence="1" type="ORF">PS862_05140</name>
</gene>
<reference evidence="1 2" key="1">
    <citation type="submission" date="2019-09" db="EMBL/GenBank/DDBJ databases">
        <authorList>
            <person name="Chandra G."/>
            <person name="Truman W A."/>
        </authorList>
    </citation>
    <scope>NUCLEOTIDE SEQUENCE [LARGE SCALE GENOMIC DNA]</scope>
    <source>
        <strain evidence="1">PS862</strain>
    </source>
</reference>
<protein>
    <submittedName>
        <fullName evidence="1">Uncharacterized protein</fullName>
    </submittedName>
</protein>
<evidence type="ECO:0000313" key="1">
    <source>
        <dbReference type="EMBL" id="VVP46112.1"/>
    </source>
</evidence>
<sequence length="40" mass="4932">MLDRCKLSFYDLSLGTRFYSEFWVERTIKKVFHEIPERCS</sequence>
<proteinExistence type="predicted"/>
<dbReference type="EMBL" id="CABVII010000030">
    <property type="protein sequence ID" value="VVP46112.1"/>
    <property type="molecule type" value="Genomic_DNA"/>
</dbReference>
<name>A0A5E7P8H4_PSEFL</name>
<accession>A0A5E7P8H4</accession>
<dbReference type="AlphaFoldDB" id="A0A5E7P8H4"/>
<dbReference type="Proteomes" id="UP000385207">
    <property type="component" value="Unassembled WGS sequence"/>
</dbReference>
<organism evidence="1 2">
    <name type="scientific">Pseudomonas fluorescens</name>
    <dbReference type="NCBI Taxonomy" id="294"/>
    <lineage>
        <taxon>Bacteria</taxon>
        <taxon>Pseudomonadati</taxon>
        <taxon>Pseudomonadota</taxon>
        <taxon>Gammaproteobacteria</taxon>
        <taxon>Pseudomonadales</taxon>
        <taxon>Pseudomonadaceae</taxon>
        <taxon>Pseudomonas</taxon>
    </lineage>
</organism>
<evidence type="ECO:0000313" key="2">
    <source>
        <dbReference type="Proteomes" id="UP000385207"/>
    </source>
</evidence>